<dbReference type="PANTHER" id="PTHR22916:SF3">
    <property type="entry name" value="UDP-GLCNAC:BETAGAL BETA-1,3-N-ACETYLGLUCOSAMINYLTRANSFERASE-LIKE PROTEIN 1"/>
    <property type="match status" value="1"/>
</dbReference>
<reference evidence="2" key="1">
    <citation type="journal article" date="2021" name="PeerJ">
        <title>Extensive microbial diversity within the chicken gut microbiome revealed by metagenomics and culture.</title>
        <authorList>
            <person name="Gilroy R."/>
            <person name="Ravi A."/>
            <person name="Getino M."/>
            <person name="Pursley I."/>
            <person name="Horton D.L."/>
            <person name="Alikhan N.F."/>
            <person name="Baker D."/>
            <person name="Gharbi K."/>
            <person name="Hall N."/>
            <person name="Watson M."/>
            <person name="Adriaenssens E.M."/>
            <person name="Foster-Nyarko E."/>
            <person name="Jarju S."/>
            <person name="Secka A."/>
            <person name="Antonio M."/>
            <person name="Oren A."/>
            <person name="Chaudhuri R.R."/>
            <person name="La Ragione R."/>
            <person name="Hildebrand F."/>
            <person name="Pallen M.J."/>
        </authorList>
    </citation>
    <scope>NUCLEOTIDE SEQUENCE</scope>
    <source>
        <strain evidence="2">ChiHjej9B8-13557</strain>
    </source>
</reference>
<evidence type="ECO:0000259" key="1">
    <source>
        <dbReference type="Pfam" id="PF00535"/>
    </source>
</evidence>
<dbReference type="InterPro" id="IPR001173">
    <property type="entry name" value="Glyco_trans_2-like"/>
</dbReference>
<dbReference type="CDD" id="cd00761">
    <property type="entry name" value="Glyco_tranf_GTA_type"/>
    <property type="match status" value="1"/>
</dbReference>
<name>A0A9D2ME06_9FIRM</name>
<accession>A0A9D2ME06</accession>
<reference evidence="2" key="2">
    <citation type="submission" date="2021-04" db="EMBL/GenBank/DDBJ databases">
        <authorList>
            <person name="Gilroy R."/>
        </authorList>
    </citation>
    <scope>NUCLEOTIDE SEQUENCE</scope>
    <source>
        <strain evidence="2">ChiHjej9B8-13557</strain>
    </source>
</reference>
<dbReference type="PANTHER" id="PTHR22916">
    <property type="entry name" value="GLYCOSYLTRANSFERASE"/>
    <property type="match status" value="1"/>
</dbReference>
<sequence length="346" mass="39851">MPNESQKLITFAVPCYNSAAYMRHCVDTLLTAGDDAEIILVDDGSTRDDTPAICDEYAAKYPGIVRAIHQENGGHGEGVNQGIRNARGIYYKVVDSDDWLDTDALAQVLDRLRLLLHRGAAPDLMFCNYVYEHVEDGTSHTVRYTNVFPQNRLFSWMHVGHFRPDQNILMHSVIYRTEVLRRCGMVLPMHTFYVDNIFVYQPLPYVKSMYYMDLDLYRYFIGRADQSVNESVMVKRVDQQLRVTRYMIDCQDLDALPPEQSRLRSYMIQYLSTMMAISGIFLILDGSDEAKAKKAELWAYLKSHVSPRVYRRIRVTIGGLTNLRFPGGDRLTVLGYRLARKVVKFN</sequence>
<dbReference type="InterPro" id="IPR029044">
    <property type="entry name" value="Nucleotide-diphossugar_trans"/>
</dbReference>
<dbReference type="GO" id="GO:0016758">
    <property type="term" value="F:hexosyltransferase activity"/>
    <property type="evidence" value="ECO:0007669"/>
    <property type="project" value="UniProtKB-ARBA"/>
</dbReference>
<organism evidence="2 3">
    <name type="scientific">Candidatus Faecalibacterium faecipullorum</name>
    <dbReference type="NCBI Taxonomy" id="2838578"/>
    <lineage>
        <taxon>Bacteria</taxon>
        <taxon>Bacillati</taxon>
        <taxon>Bacillota</taxon>
        <taxon>Clostridia</taxon>
        <taxon>Eubacteriales</taxon>
        <taxon>Oscillospiraceae</taxon>
        <taxon>Faecalibacterium</taxon>
    </lineage>
</organism>
<dbReference type="Gene3D" id="3.90.550.10">
    <property type="entry name" value="Spore Coat Polysaccharide Biosynthesis Protein SpsA, Chain A"/>
    <property type="match status" value="1"/>
</dbReference>
<dbReference type="SUPFAM" id="SSF53448">
    <property type="entry name" value="Nucleotide-diphospho-sugar transferases"/>
    <property type="match status" value="1"/>
</dbReference>
<comment type="caution">
    <text evidence="2">The sequence shown here is derived from an EMBL/GenBank/DDBJ whole genome shotgun (WGS) entry which is preliminary data.</text>
</comment>
<dbReference type="Pfam" id="PF00535">
    <property type="entry name" value="Glycos_transf_2"/>
    <property type="match status" value="1"/>
</dbReference>
<feature type="domain" description="Glycosyltransferase 2-like" evidence="1">
    <location>
        <begin position="11"/>
        <end position="171"/>
    </location>
</feature>
<dbReference type="AlphaFoldDB" id="A0A9D2ME06"/>
<dbReference type="EMBL" id="DWXX01000093">
    <property type="protein sequence ID" value="HJB59080.1"/>
    <property type="molecule type" value="Genomic_DNA"/>
</dbReference>
<dbReference type="Proteomes" id="UP000824211">
    <property type="component" value="Unassembled WGS sequence"/>
</dbReference>
<evidence type="ECO:0000313" key="3">
    <source>
        <dbReference type="Proteomes" id="UP000824211"/>
    </source>
</evidence>
<evidence type="ECO:0000313" key="2">
    <source>
        <dbReference type="EMBL" id="HJB59080.1"/>
    </source>
</evidence>
<proteinExistence type="predicted"/>
<gene>
    <name evidence="2" type="ORF">H9771_05425</name>
</gene>
<protein>
    <submittedName>
        <fullName evidence="2">Glycosyltransferase family 2 protein</fullName>
    </submittedName>
</protein>